<gene>
    <name evidence="1" type="ORF">BDM02DRAFT_1507575</name>
</gene>
<organism evidence="1 2">
    <name type="scientific">Thelephora ganbajun</name>
    <name type="common">Ganba fungus</name>
    <dbReference type="NCBI Taxonomy" id="370292"/>
    <lineage>
        <taxon>Eukaryota</taxon>
        <taxon>Fungi</taxon>
        <taxon>Dikarya</taxon>
        <taxon>Basidiomycota</taxon>
        <taxon>Agaricomycotina</taxon>
        <taxon>Agaricomycetes</taxon>
        <taxon>Thelephorales</taxon>
        <taxon>Thelephoraceae</taxon>
        <taxon>Thelephora</taxon>
    </lineage>
</organism>
<dbReference type="EMBL" id="MU118230">
    <property type="protein sequence ID" value="KAF9643405.1"/>
    <property type="molecule type" value="Genomic_DNA"/>
</dbReference>
<evidence type="ECO:0000313" key="1">
    <source>
        <dbReference type="EMBL" id="KAF9643405.1"/>
    </source>
</evidence>
<sequence>MTPSPTTIRRLGTWGSSVPSACGGGGVRCPSQLCLFARLLRGLWNVRGQFIQISCVINYLWALYCLNLVSHKDKLVTTKKAVDTARKVLVRGFSRVGRDEGIIKYVRDVADRLGEGEGGGRGDVVGGTYPHMDMVTPLEKKYFSFFCFRNFGLRVSTRGGPLRTVIVISGSCRGDNYGISTGENHPMRGLR</sequence>
<dbReference type="Proteomes" id="UP000886501">
    <property type="component" value="Unassembled WGS sequence"/>
</dbReference>
<reference evidence="1" key="2">
    <citation type="journal article" date="2020" name="Nat. Commun.">
        <title>Large-scale genome sequencing of mycorrhizal fungi provides insights into the early evolution of symbiotic traits.</title>
        <authorList>
            <person name="Miyauchi S."/>
            <person name="Kiss E."/>
            <person name="Kuo A."/>
            <person name="Drula E."/>
            <person name="Kohler A."/>
            <person name="Sanchez-Garcia M."/>
            <person name="Morin E."/>
            <person name="Andreopoulos B."/>
            <person name="Barry K.W."/>
            <person name="Bonito G."/>
            <person name="Buee M."/>
            <person name="Carver A."/>
            <person name="Chen C."/>
            <person name="Cichocki N."/>
            <person name="Clum A."/>
            <person name="Culley D."/>
            <person name="Crous P.W."/>
            <person name="Fauchery L."/>
            <person name="Girlanda M."/>
            <person name="Hayes R.D."/>
            <person name="Keri Z."/>
            <person name="LaButti K."/>
            <person name="Lipzen A."/>
            <person name="Lombard V."/>
            <person name="Magnuson J."/>
            <person name="Maillard F."/>
            <person name="Murat C."/>
            <person name="Nolan M."/>
            <person name="Ohm R.A."/>
            <person name="Pangilinan J."/>
            <person name="Pereira M.F."/>
            <person name="Perotto S."/>
            <person name="Peter M."/>
            <person name="Pfister S."/>
            <person name="Riley R."/>
            <person name="Sitrit Y."/>
            <person name="Stielow J.B."/>
            <person name="Szollosi G."/>
            <person name="Zifcakova L."/>
            <person name="Stursova M."/>
            <person name="Spatafora J.W."/>
            <person name="Tedersoo L."/>
            <person name="Vaario L.M."/>
            <person name="Yamada A."/>
            <person name="Yan M."/>
            <person name="Wang P."/>
            <person name="Xu J."/>
            <person name="Bruns T."/>
            <person name="Baldrian P."/>
            <person name="Vilgalys R."/>
            <person name="Dunand C."/>
            <person name="Henrissat B."/>
            <person name="Grigoriev I.V."/>
            <person name="Hibbett D."/>
            <person name="Nagy L.G."/>
            <person name="Martin F.M."/>
        </authorList>
    </citation>
    <scope>NUCLEOTIDE SEQUENCE</scope>
    <source>
        <strain evidence="1">P2</strain>
    </source>
</reference>
<reference evidence="1" key="1">
    <citation type="submission" date="2019-10" db="EMBL/GenBank/DDBJ databases">
        <authorList>
            <consortium name="DOE Joint Genome Institute"/>
            <person name="Kuo A."/>
            <person name="Miyauchi S."/>
            <person name="Kiss E."/>
            <person name="Drula E."/>
            <person name="Kohler A."/>
            <person name="Sanchez-Garcia M."/>
            <person name="Andreopoulos B."/>
            <person name="Barry K.W."/>
            <person name="Bonito G."/>
            <person name="Buee M."/>
            <person name="Carver A."/>
            <person name="Chen C."/>
            <person name="Cichocki N."/>
            <person name="Clum A."/>
            <person name="Culley D."/>
            <person name="Crous P.W."/>
            <person name="Fauchery L."/>
            <person name="Girlanda M."/>
            <person name="Hayes R."/>
            <person name="Keri Z."/>
            <person name="Labutti K."/>
            <person name="Lipzen A."/>
            <person name="Lombard V."/>
            <person name="Magnuson J."/>
            <person name="Maillard F."/>
            <person name="Morin E."/>
            <person name="Murat C."/>
            <person name="Nolan M."/>
            <person name="Ohm R."/>
            <person name="Pangilinan J."/>
            <person name="Pereira M."/>
            <person name="Perotto S."/>
            <person name="Peter M."/>
            <person name="Riley R."/>
            <person name="Sitrit Y."/>
            <person name="Stielow B."/>
            <person name="Szollosi G."/>
            <person name="Zifcakova L."/>
            <person name="Stursova M."/>
            <person name="Spatafora J.W."/>
            <person name="Tedersoo L."/>
            <person name="Vaario L.-M."/>
            <person name="Yamada A."/>
            <person name="Yan M."/>
            <person name="Wang P."/>
            <person name="Xu J."/>
            <person name="Bruns T."/>
            <person name="Baldrian P."/>
            <person name="Vilgalys R."/>
            <person name="Henrissat B."/>
            <person name="Grigoriev I.V."/>
            <person name="Hibbett D."/>
            <person name="Nagy L.G."/>
            <person name="Martin F.M."/>
        </authorList>
    </citation>
    <scope>NUCLEOTIDE SEQUENCE</scope>
    <source>
        <strain evidence="1">P2</strain>
    </source>
</reference>
<proteinExistence type="predicted"/>
<comment type="caution">
    <text evidence="1">The sequence shown here is derived from an EMBL/GenBank/DDBJ whole genome shotgun (WGS) entry which is preliminary data.</text>
</comment>
<protein>
    <submittedName>
        <fullName evidence="1">Uncharacterized protein</fullName>
    </submittedName>
</protein>
<accession>A0ACB6Z128</accession>
<evidence type="ECO:0000313" key="2">
    <source>
        <dbReference type="Proteomes" id="UP000886501"/>
    </source>
</evidence>
<keyword evidence="2" id="KW-1185">Reference proteome</keyword>
<name>A0ACB6Z128_THEGA</name>